<evidence type="ECO:0000313" key="2">
    <source>
        <dbReference type="EMBL" id="UWZ81143.1"/>
    </source>
</evidence>
<evidence type="ECO:0000313" key="3">
    <source>
        <dbReference type="Proteomes" id="UP001060414"/>
    </source>
</evidence>
<accession>A0ABY5ZR95</accession>
<dbReference type="InterPro" id="IPR012347">
    <property type="entry name" value="Ferritin-like"/>
</dbReference>
<protein>
    <recommendedName>
        <fullName evidence="1">Rhodanese domain-containing protein</fullName>
    </recommendedName>
</protein>
<dbReference type="Gene3D" id="1.20.1260.10">
    <property type="match status" value="1"/>
</dbReference>
<dbReference type="InterPro" id="IPR009078">
    <property type="entry name" value="Ferritin-like_SF"/>
</dbReference>
<dbReference type="RefSeq" id="WP_260749515.1">
    <property type="nucleotide sequence ID" value="NZ_CP092109.1"/>
</dbReference>
<dbReference type="Gene3D" id="3.40.250.10">
    <property type="entry name" value="Rhodanese-like domain"/>
    <property type="match status" value="1"/>
</dbReference>
<keyword evidence="3" id="KW-1185">Reference proteome</keyword>
<dbReference type="CDD" id="cd00158">
    <property type="entry name" value="RHOD"/>
    <property type="match status" value="1"/>
</dbReference>
<dbReference type="PANTHER" id="PTHR43031">
    <property type="entry name" value="FAD-DEPENDENT OXIDOREDUCTASE"/>
    <property type="match status" value="1"/>
</dbReference>
<name>A0ABY5ZR95_9BACT</name>
<feature type="domain" description="Rhodanese" evidence="1">
    <location>
        <begin position="4"/>
        <end position="88"/>
    </location>
</feature>
<dbReference type="Proteomes" id="UP001060414">
    <property type="component" value="Chromosome"/>
</dbReference>
<dbReference type="InterPro" id="IPR001763">
    <property type="entry name" value="Rhodanese-like_dom"/>
</dbReference>
<dbReference type="PANTHER" id="PTHR43031:SF1">
    <property type="entry name" value="PYRIDINE NUCLEOTIDE-DISULPHIDE OXIDOREDUCTASE"/>
    <property type="match status" value="1"/>
</dbReference>
<dbReference type="InterPro" id="IPR050229">
    <property type="entry name" value="GlpE_sulfurtransferase"/>
</dbReference>
<gene>
    <name evidence="2" type="ORF">L9S41_07035</name>
</gene>
<evidence type="ECO:0000259" key="1">
    <source>
        <dbReference type="PROSITE" id="PS50206"/>
    </source>
</evidence>
<sequence>MERHPEDFQLLDVRQETEYVQGHLPGAISTPLWDLGAHLRQLNPGLPTIVYCRFGLRSRAAAALLHGAGFKHVAILEGGYAAWKGSVAKGLDRQAFAVLDTSSIENFIAAAWLLEEGTRKFYARFAALCEDVKVVYLFGQLAQAEEQHKKTLAELYALFSSAPGGIEATAEGVSASLGGEIFVEGGVALDSVWRWAQGRSSLEVIDLAVALETNAYDRYLSLQRKLADEDQRRIVEILAGDERRHLKRLLEAYDRLC</sequence>
<reference evidence="2" key="1">
    <citation type="journal article" date="2022" name="Environ. Microbiol.">
        <title>Geoalkalibacter halelectricus SAP #1 sp. nov. possessing extracellular electron transfer and mineral#reducing capabilities from a haloalkaline environment.</title>
        <authorList>
            <person name="Yadav S."/>
            <person name="Singh R."/>
            <person name="Sundharam S.S."/>
            <person name="Chaudhary S."/>
            <person name="Krishnamurthi S."/>
            <person name="Patil S.A."/>
        </authorList>
    </citation>
    <scope>NUCLEOTIDE SEQUENCE</scope>
    <source>
        <strain evidence="2">SAP-1</strain>
    </source>
</reference>
<proteinExistence type="predicted"/>
<dbReference type="CDD" id="cd01045">
    <property type="entry name" value="Ferritin_like_AB"/>
    <property type="match status" value="1"/>
</dbReference>
<dbReference type="SMART" id="SM00450">
    <property type="entry name" value="RHOD"/>
    <property type="match status" value="1"/>
</dbReference>
<dbReference type="Pfam" id="PF00581">
    <property type="entry name" value="Rhodanese"/>
    <property type="match status" value="1"/>
</dbReference>
<dbReference type="PROSITE" id="PS50206">
    <property type="entry name" value="RHODANESE_3"/>
    <property type="match status" value="1"/>
</dbReference>
<dbReference type="InterPro" id="IPR036873">
    <property type="entry name" value="Rhodanese-like_dom_sf"/>
</dbReference>
<dbReference type="EMBL" id="CP092109">
    <property type="protein sequence ID" value="UWZ81143.1"/>
    <property type="molecule type" value="Genomic_DNA"/>
</dbReference>
<dbReference type="SUPFAM" id="SSF47240">
    <property type="entry name" value="Ferritin-like"/>
    <property type="match status" value="1"/>
</dbReference>
<organism evidence="2 3">
    <name type="scientific">Geoalkalibacter halelectricus</name>
    <dbReference type="NCBI Taxonomy" id="2847045"/>
    <lineage>
        <taxon>Bacteria</taxon>
        <taxon>Pseudomonadati</taxon>
        <taxon>Thermodesulfobacteriota</taxon>
        <taxon>Desulfuromonadia</taxon>
        <taxon>Desulfuromonadales</taxon>
        <taxon>Geoalkalibacteraceae</taxon>
        <taxon>Geoalkalibacter</taxon>
    </lineage>
</organism>
<dbReference type="SUPFAM" id="SSF52821">
    <property type="entry name" value="Rhodanese/Cell cycle control phosphatase"/>
    <property type="match status" value="1"/>
</dbReference>